<dbReference type="Proteomes" id="UP000614741">
    <property type="component" value="Unassembled WGS sequence"/>
</dbReference>
<evidence type="ECO:0000313" key="5">
    <source>
        <dbReference type="Proteomes" id="UP000614741"/>
    </source>
</evidence>
<keyword evidence="1" id="KW-0328">Glycosyltransferase</keyword>
<accession>A0ABQ4DJ76</accession>
<dbReference type="Pfam" id="PF13439">
    <property type="entry name" value="Glyco_transf_4"/>
    <property type="match status" value="1"/>
</dbReference>
<dbReference type="EMBL" id="BONP01000005">
    <property type="protein sequence ID" value="GIG39393.1"/>
    <property type="molecule type" value="Genomic_DNA"/>
</dbReference>
<name>A0ABQ4DJ76_9CELL</name>
<keyword evidence="5" id="KW-1185">Reference proteome</keyword>
<reference evidence="4 5" key="1">
    <citation type="submission" date="2021-01" db="EMBL/GenBank/DDBJ databases">
        <title>Whole genome shotgun sequence of Cellulomonas phragmiteti NBRC 110785.</title>
        <authorList>
            <person name="Komaki H."/>
            <person name="Tamura T."/>
        </authorList>
    </citation>
    <scope>NUCLEOTIDE SEQUENCE [LARGE SCALE GENOMIC DNA]</scope>
    <source>
        <strain evidence="4 5">NBRC 110785</strain>
    </source>
</reference>
<evidence type="ECO:0000313" key="4">
    <source>
        <dbReference type="EMBL" id="GIG39393.1"/>
    </source>
</evidence>
<comment type="caution">
    <text evidence="4">The sequence shown here is derived from an EMBL/GenBank/DDBJ whole genome shotgun (WGS) entry which is preliminary data.</text>
</comment>
<organism evidence="4 5">
    <name type="scientific">Cellulomonas phragmiteti</name>
    <dbReference type="NCBI Taxonomy" id="478780"/>
    <lineage>
        <taxon>Bacteria</taxon>
        <taxon>Bacillati</taxon>
        <taxon>Actinomycetota</taxon>
        <taxon>Actinomycetes</taxon>
        <taxon>Micrococcales</taxon>
        <taxon>Cellulomonadaceae</taxon>
        <taxon>Cellulomonas</taxon>
    </lineage>
</organism>
<evidence type="ECO:0000259" key="3">
    <source>
        <dbReference type="Pfam" id="PF13439"/>
    </source>
</evidence>
<dbReference type="Gene3D" id="3.40.50.2000">
    <property type="entry name" value="Glycogen Phosphorylase B"/>
    <property type="match status" value="1"/>
</dbReference>
<protein>
    <recommendedName>
        <fullName evidence="3">Glycosyltransferase subfamily 4-like N-terminal domain-containing protein</fullName>
    </recommendedName>
</protein>
<dbReference type="InterPro" id="IPR028098">
    <property type="entry name" value="Glyco_trans_4-like_N"/>
</dbReference>
<proteinExistence type="predicted"/>
<keyword evidence="2" id="KW-0808">Transferase</keyword>
<sequence length="377" mass="40094">MVVHAVAAMPLVVLDDPRPSTVRAVCVPADHPYVRAATADPSVVVLPDPPVPGGQPGQWWPPVALDAAWIEAHRDEADLLHVHFGTESFGVGHLRAALDAAHRVGWPVVVTVHDLENPQLTDQDHHVAQLGVLLAAADGVITLTAGGAAAIARRWGRRAAVVPHPRVLRTGWTPPAGGGRSVRRVATHLKDLRPGVDGAGAVAALVGATRRLAGAGLDLEVEVHLRDRTRDDRAAARVRDLCDGSSVTLVEHARPSDDALAEHLSGLDACLLPYGHGTHSGWLELCWDLGVPVVAPEIGHLSEQHPDGSVVTTTPFDRPGAATDLAGALGLALDLPAAGSRERDALVRERAHHRTRTDEASVQHHRELYRQLIAARR</sequence>
<gene>
    <name evidence="4" type="ORF">Cph01nite_11550</name>
</gene>
<feature type="domain" description="Glycosyltransferase subfamily 4-like N-terminal" evidence="3">
    <location>
        <begin position="37"/>
        <end position="164"/>
    </location>
</feature>
<evidence type="ECO:0000256" key="1">
    <source>
        <dbReference type="ARBA" id="ARBA00022676"/>
    </source>
</evidence>
<evidence type="ECO:0000256" key="2">
    <source>
        <dbReference type="ARBA" id="ARBA00022679"/>
    </source>
</evidence>
<dbReference type="SUPFAM" id="SSF53756">
    <property type="entry name" value="UDP-Glycosyltransferase/glycogen phosphorylase"/>
    <property type="match status" value="1"/>
</dbReference>